<comment type="caution">
    <text evidence="1">The sequence shown here is derived from an EMBL/GenBank/DDBJ whole genome shotgun (WGS) entry which is preliminary data.</text>
</comment>
<dbReference type="AlphaFoldDB" id="A0A0V1E6B5"/>
<name>A0A0V1E6B5_TRIPS</name>
<gene>
    <name evidence="1" type="ORF">T4A_6335</name>
</gene>
<accession>A0A0V1E6B5</accession>
<sequence length="157" mass="17950">MSSADCSYWSSSPQSELLRKTLRKINKFTRSWLNPLQVLHETNFSDGISKFTFDAGVHRPPFHPRAFIDRLGSLVDPKRFLSATLATPVLSNTTFLEISKEFMTRRFSDFSTFNKQITSVVGSIRYGAKYAENAVTSMPDTLFSRCLQHRAIYLIQN</sequence>
<protein>
    <submittedName>
        <fullName evidence="1">Uncharacterized protein</fullName>
    </submittedName>
</protein>
<dbReference type="Proteomes" id="UP000054632">
    <property type="component" value="Unassembled WGS sequence"/>
</dbReference>
<reference evidence="1 2" key="1">
    <citation type="submission" date="2015-01" db="EMBL/GenBank/DDBJ databases">
        <title>Evolution of Trichinella species and genotypes.</title>
        <authorList>
            <person name="Korhonen P.K."/>
            <person name="Edoardo P."/>
            <person name="Giuseppe L.R."/>
            <person name="Gasser R.B."/>
        </authorList>
    </citation>
    <scope>NUCLEOTIDE SEQUENCE [LARGE SCALE GENOMIC DNA]</scope>
    <source>
        <strain evidence="1">ISS13</strain>
    </source>
</reference>
<proteinExistence type="predicted"/>
<evidence type="ECO:0000313" key="2">
    <source>
        <dbReference type="Proteomes" id="UP000054632"/>
    </source>
</evidence>
<dbReference type="EMBL" id="JYDR01000093">
    <property type="protein sequence ID" value="KRY69276.1"/>
    <property type="molecule type" value="Genomic_DNA"/>
</dbReference>
<organism evidence="1 2">
    <name type="scientific">Trichinella pseudospiralis</name>
    <name type="common">Parasitic roundworm</name>
    <dbReference type="NCBI Taxonomy" id="6337"/>
    <lineage>
        <taxon>Eukaryota</taxon>
        <taxon>Metazoa</taxon>
        <taxon>Ecdysozoa</taxon>
        <taxon>Nematoda</taxon>
        <taxon>Enoplea</taxon>
        <taxon>Dorylaimia</taxon>
        <taxon>Trichinellida</taxon>
        <taxon>Trichinellidae</taxon>
        <taxon>Trichinella</taxon>
    </lineage>
</organism>
<evidence type="ECO:0000313" key="1">
    <source>
        <dbReference type="EMBL" id="KRY69276.1"/>
    </source>
</evidence>